<evidence type="ECO:0000256" key="5">
    <source>
        <dbReference type="ARBA" id="ARBA00022989"/>
    </source>
</evidence>
<dbReference type="eggNOG" id="COG1863">
    <property type="taxonomic scope" value="Bacteria"/>
</dbReference>
<dbReference type="EMBL" id="CP000916">
    <property type="protein sequence ID" value="ACM23542.1"/>
    <property type="molecule type" value="Genomic_DNA"/>
</dbReference>
<dbReference type="PANTHER" id="PTHR34584:SF1">
    <property type="entry name" value="NA(+)_H(+) ANTIPORTER SUBUNIT E1"/>
    <property type="match status" value="1"/>
</dbReference>
<reference evidence="8 9" key="1">
    <citation type="journal article" date="2009" name="Biosci. Biotechnol. Biochem.">
        <title>WeGAS: a web-based microbial genome annotation system.</title>
        <authorList>
            <person name="Lee D."/>
            <person name="Seo H."/>
            <person name="Park C."/>
            <person name="Park K."/>
        </authorList>
    </citation>
    <scope>NUCLEOTIDE SEQUENCE [LARGE SCALE GENOMIC DNA]</scope>
    <source>
        <strain evidence="9">ATCC 49049 / DSM 4359 / NBRC 107923 / NS-E</strain>
    </source>
</reference>
<keyword evidence="3" id="KW-1003">Cell membrane</keyword>
<name>B9K9A9_THENN</name>
<evidence type="ECO:0000256" key="4">
    <source>
        <dbReference type="ARBA" id="ARBA00022692"/>
    </source>
</evidence>
<dbReference type="KEGG" id="tna:CTN_1366"/>
<evidence type="ECO:0000313" key="9">
    <source>
        <dbReference type="Proteomes" id="UP000000445"/>
    </source>
</evidence>
<accession>B9K9A9</accession>
<evidence type="ECO:0000256" key="6">
    <source>
        <dbReference type="ARBA" id="ARBA00023136"/>
    </source>
</evidence>
<evidence type="ECO:0000256" key="2">
    <source>
        <dbReference type="ARBA" id="ARBA00006228"/>
    </source>
</evidence>
<dbReference type="RefSeq" id="WP_015919836.1">
    <property type="nucleotide sequence ID" value="NC_011978.1"/>
</dbReference>
<keyword evidence="5 7" id="KW-1133">Transmembrane helix</keyword>
<keyword evidence="9" id="KW-1185">Reference proteome</keyword>
<keyword evidence="6 7" id="KW-0472">Membrane</keyword>
<evidence type="ECO:0000256" key="1">
    <source>
        <dbReference type="ARBA" id="ARBA00004651"/>
    </source>
</evidence>
<dbReference type="GO" id="GO:0008324">
    <property type="term" value="F:monoatomic cation transmembrane transporter activity"/>
    <property type="evidence" value="ECO:0007669"/>
    <property type="project" value="InterPro"/>
</dbReference>
<comment type="subcellular location">
    <subcellularLocation>
        <location evidence="1">Cell membrane</location>
        <topology evidence="1">Multi-pass membrane protein</topology>
    </subcellularLocation>
</comment>
<evidence type="ECO:0000313" key="8">
    <source>
        <dbReference type="EMBL" id="ACM23542.1"/>
    </source>
</evidence>
<dbReference type="GO" id="GO:0005886">
    <property type="term" value="C:plasma membrane"/>
    <property type="evidence" value="ECO:0007669"/>
    <property type="project" value="UniProtKB-SubCell"/>
</dbReference>
<protein>
    <submittedName>
        <fullName evidence="8">Cation antiporter</fullName>
    </submittedName>
</protein>
<gene>
    <name evidence="8" type="ordered locus">CTN_1366</name>
</gene>
<dbReference type="InterPro" id="IPR002758">
    <property type="entry name" value="Cation_antiport_E"/>
</dbReference>
<dbReference type="PANTHER" id="PTHR34584">
    <property type="entry name" value="NA(+)/H(+) ANTIPORTER SUBUNIT E1"/>
    <property type="match status" value="1"/>
</dbReference>
<proteinExistence type="inferred from homology"/>
<comment type="similarity">
    <text evidence="2">Belongs to the CPA3 antiporters (TC 2.A.63) subunit E family.</text>
</comment>
<feature type="transmembrane region" description="Helical" evidence="7">
    <location>
        <begin position="48"/>
        <end position="68"/>
    </location>
</feature>
<organism evidence="8 9">
    <name type="scientific">Thermotoga neapolitana (strain ATCC 49049 / DSM 4359 / NBRC 107923 / NS-E)</name>
    <dbReference type="NCBI Taxonomy" id="309803"/>
    <lineage>
        <taxon>Bacteria</taxon>
        <taxon>Thermotogati</taxon>
        <taxon>Thermotogota</taxon>
        <taxon>Thermotogae</taxon>
        <taxon>Thermotogales</taxon>
        <taxon>Thermotogaceae</taxon>
        <taxon>Thermotoga</taxon>
    </lineage>
</organism>
<dbReference type="AlphaFoldDB" id="B9K9A9"/>
<dbReference type="STRING" id="309803.CTN_1366"/>
<dbReference type="HOGENOM" id="CLU_086615_2_2_0"/>
<dbReference type="Pfam" id="PF01899">
    <property type="entry name" value="MNHE"/>
    <property type="match status" value="1"/>
</dbReference>
<dbReference type="PIRSF" id="PIRSF019239">
    <property type="entry name" value="MrpE"/>
    <property type="match status" value="1"/>
</dbReference>
<dbReference type="Proteomes" id="UP000000445">
    <property type="component" value="Chromosome"/>
</dbReference>
<feature type="transmembrane region" description="Helical" evidence="7">
    <location>
        <begin position="12"/>
        <end position="36"/>
    </location>
</feature>
<evidence type="ECO:0000256" key="3">
    <source>
        <dbReference type="ARBA" id="ARBA00022475"/>
    </source>
</evidence>
<sequence>MSVFLTSLILWLVITGFSYSELIVGIAVSLIVSLVFRRFHGIRFDLKLPLRIVRYLVMFLPVFIVEMVKANIDVAFRVLNPHLPLRPGFVSVRTNLKKNASRLFLANSITLTPGTLSLDLKGDEIFVHWIDVKDLKEKEKYVSQKFEKPLREVFE</sequence>
<evidence type="ECO:0000256" key="7">
    <source>
        <dbReference type="SAM" id="Phobius"/>
    </source>
</evidence>
<keyword evidence="4 7" id="KW-0812">Transmembrane</keyword>